<organism evidence="1 2">
    <name type="scientific">Neorhodopirellula lusitana</name>
    <dbReference type="NCBI Taxonomy" id="445327"/>
    <lineage>
        <taxon>Bacteria</taxon>
        <taxon>Pseudomonadati</taxon>
        <taxon>Planctomycetota</taxon>
        <taxon>Planctomycetia</taxon>
        <taxon>Pirellulales</taxon>
        <taxon>Pirellulaceae</taxon>
        <taxon>Neorhodopirellula</taxon>
    </lineage>
</organism>
<reference evidence="1 2" key="1">
    <citation type="submission" date="2017-05" db="EMBL/GenBank/DDBJ databases">
        <authorList>
            <person name="Varghese N."/>
            <person name="Submissions S."/>
        </authorList>
    </citation>
    <scope>NUCLEOTIDE SEQUENCE [LARGE SCALE GENOMIC DNA]</scope>
    <source>
        <strain evidence="1 2">DSM 25457</strain>
    </source>
</reference>
<accession>A0ABY1Q1D0</accession>
<dbReference type="EMBL" id="FXUG01000004">
    <property type="protein sequence ID" value="SMP53906.1"/>
    <property type="molecule type" value="Genomic_DNA"/>
</dbReference>
<sequence>MTRAEPRAVMEARTVTKERAVTKERTVTEEWTVTKEPGRSSMKSNAGFEIEPGSMIECRFDSWSACAAMDRHRVSFYWLAIAPSRATVSAKSYGWKLRAIFFESMSRNSLRNLGSVVSLVYCPALTG</sequence>
<evidence type="ECO:0000313" key="1">
    <source>
        <dbReference type="EMBL" id="SMP53906.1"/>
    </source>
</evidence>
<comment type="caution">
    <text evidence="1">The sequence shown here is derived from an EMBL/GenBank/DDBJ whole genome shotgun (WGS) entry which is preliminary data.</text>
</comment>
<protein>
    <submittedName>
        <fullName evidence="1">Uncharacterized protein</fullName>
    </submittedName>
</protein>
<gene>
    <name evidence="1" type="ORF">SAMN06265222_104170</name>
</gene>
<name>A0ABY1Q1D0_9BACT</name>
<keyword evidence="2" id="KW-1185">Reference proteome</keyword>
<dbReference type="Proteomes" id="UP001158067">
    <property type="component" value="Unassembled WGS sequence"/>
</dbReference>
<evidence type="ECO:0000313" key="2">
    <source>
        <dbReference type="Proteomes" id="UP001158067"/>
    </source>
</evidence>
<proteinExistence type="predicted"/>